<organism evidence="1 2">
    <name type="scientific">Trifolium pratense</name>
    <name type="common">Red clover</name>
    <dbReference type="NCBI Taxonomy" id="57577"/>
    <lineage>
        <taxon>Eukaryota</taxon>
        <taxon>Viridiplantae</taxon>
        <taxon>Streptophyta</taxon>
        <taxon>Embryophyta</taxon>
        <taxon>Tracheophyta</taxon>
        <taxon>Spermatophyta</taxon>
        <taxon>Magnoliopsida</taxon>
        <taxon>eudicotyledons</taxon>
        <taxon>Gunneridae</taxon>
        <taxon>Pentapetalae</taxon>
        <taxon>rosids</taxon>
        <taxon>fabids</taxon>
        <taxon>Fabales</taxon>
        <taxon>Fabaceae</taxon>
        <taxon>Papilionoideae</taxon>
        <taxon>50 kb inversion clade</taxon>
        <taxon>NPAAA clade</taxon>
        <taxon>Hologalegina</taxon>
        <taxon>IRL clade</taxon>
        <taxon>Trifolieae</taxon>
        <taxon>Trifolium</taxon>
    </lineage>
</organism>
<reference evidence="1 2" key="1">
    <citation type="journal article" date="2014" name="Am. J. Bot.">
        <title>Genome assembly and annotation for red clover (Trifolium pratense; Fabaceae).</title>
        <authorList>
            <person name="Istvanek J."/>
            <person name="Jaros M."/>
            <person name="Krenek A."/>
            <person name="Repkova J."/>
        </authorList>
    </citation>
    <scope>NUCLEOTIDE SEQUENCE [LARGE SCALE GENOMIC DNA]</scope>
    <source>
        <strain evidence="2">cv. Tatra</strain>
        <tissue evidence="1">Young leaves</tissue>
    </source>
</reference>
<dbReference type="EMBL" id="ASHM01109995">
    <property type="protein sequence ID" value="PNX69787.1"/>
    <property type="molecule type" value="Genomic_DNA"/>
</dbReference>
<accession>A0A2K3KU22</accession>
<evidence type="ECO:0000313" key="1">
    <source>
        <dbReference type="EMBL" id="PNX69787.1"/>
    </source>
</evidence>
<name>A0A2K3KU22_TRIPR</name>
<evidence type="ECO:0000313" key="2">
    <source>
        <dbReference type="Proteomes" id="UP000236291"/>
    </source>
</evidence>
<dbReference type="Proteomes" id="UP000236291">
    <property type="component" value="Unassembled WGS sequence"/>
</dbReference>
<reference evidence="1 2" key="2">
    <citation type="journal article" date="2017" name="Front. Plant Sci.">
        <title>Gene Classification and Mining of Molecular Markers Useful in Red Clover (Trifolium pratense) Breeding.</title>
        <authorList>
            <person name="Istvanek J."/>
            <person name="Dluhosova J."/>
            <person name="Dluhos P."/>
            <person name="Patkova L."/>
            <person name="Nedelnik J."/>
            <person name="Repkova J."/>
        </authorList>
    </citation>
    <scope>NUCLEOTIDE SEQUENCE [LARGE SCALE GENOMIC DNA]</scope>
    <source>
        <strain evidence="2">cv. Tatra</strain>
        <tissue evidence="1">Young leaves</tissue>
    </source>
</reference>
<protein>
    <submittedName>
        <fullName evidence="1">Uncharacterized protein</fullName>
    </submittedName>
</protein>
<proteinExistence type="predicted"/>
<gene>
    <name evidence="1" type="ORF">L195_g056909</name>
</gene>
<comment type="caution">
    <text evidence="1">The sequence shown here is derived from an EMBL/GenBank/DDBJ whole genome shotgun (WGS) entry which is preliminary data.</text>
</comment>
<feature type="non-terminal residue" evidence="1">
    <location>
        <position position="56"/>
    </location>
</feature>
<sequence length="56" mass="6481">MEHLLNLLLLKGVSDRETPYLHTYSFFVQMSLSDLIFKAQHQQKLRGVKITHGAPE</sequence>
<dbReference type="AlphaFoldDB" id="A0A2K3KU22"/>